<name>A0A8H4P040_9HYPO</name>
<dbReference type="PANTHER" id="PTHR24171:SF10">
    <property type="entry name" value="ANKYRIN REPEAT DOMAIN-CONTAINING PROTEIN 29-LIKE"/>
    <property type="match status" value="1"/>
</dbReference>
<evidence type="ECO:0000256" key="1">
    <source>
        <dbReference type="ARBA" id="ARBA00022737"/>
    </source>
</evidence>
<keyword evidence="1" id="KW-0677">Repeat</keyword>
<gene>
    <name evidence="4" type="ORF">F53441_4983</name>
</gene>
<feature type="repeat" description="ANK" evidence="3">
    <location>
        <begin position="240"/>
        <end position="272"/>
    </location>
</feature>
<dbReference type="PROSITE" id="PS50297">
    <property type="entry name" value="ANK_REP_REGION"/>
    <property type="match status" value="1"/>
</dbReference>
<protein>
    <submittedName>
        <fullName evidence="4">Pfs, NACHT and Ankyrin domain protein</fullName>
    </submittedName>
</protein>
<dbReference type="OrthoDB" id="194358at2759"/>
<dbReference type="Proteomes" id="UP000605986">
    <property type="component" value="Unassembled WGS sequence"/>
</dbReference>
<evidence type="ECO:0000256" key="2">
    <source>
        <dbReference type="ARBA" id="ARBA00023043"/>
    </source>
</evidence>
<sequence length="323" mass="36017">MADAGSAKELLAYVPAAEVQETKRALEVLQLVQQQIDDMQQTTVATKAATDSIRSHLRTDKIKRWLCPPDPSINANHAMKLRHEGTVHSKRPLTLAEAKEVIATRIENEPQRFNIKRRLFCDTNVLDYYPSLVTVIHATNKELHLAHFSIKEYLVKADQFNIMIASISITRTCLTYLTDINGSHKEIKQDFPMARYAAEVWTGYAALAQALQDIAQATARFLGEEATFQRWAHINAQGGYFSNALYAAVSKGHEGIVRLLLDNEADINAQGGYFGNALQAAASKGHEEIFRLLERNGTITSTKRSFSGTPSKPAKKLCLDQTF</sequence>
<dbReference type="SUPFAM" id="SSF48403">
    <property type="entry name" value="Ankyrin repeat"/>
    <property type="match status" value="1"/>
</dbReference>
<evidence type="ECO:0000256" key="3">
    <source>
        <dbReference type="PROSITE-ProRule" id="PRU00023"/>
    </source>
</evidence>
<keyword evidence="5" id="KW-1185">Reference proteome</keyword>
<dbReference type="PANTHER" id="PTHR24171">
    <property type="entry name" value="ANKYRIN REPEAT DOMAIN-CONTAINING PROTEIN 39-RELATED"/>
    <property type="match status" value="1"/>
</dbReference>
<reference evidence="4" key="1">
    <citation type="submission" date="2020-01" db="EMBL/GenBank/DDBJ databases">
        <title>Identification and distribution of gene clusters putatively required for synthesis of sphingolipid metabolism inhibitors in phylogenetically diverse species of the filamentous fungus Fusarium.</title>
        <authorList>
            <person name="Kim H.-S."/>
            <person name="Busman M."/>
            <person name="Brown D.W."/>
            <person name="Divon H."/>
            <person name="Uhlig S."/>
            <person name="Proctor R.H."/>
        </authorList>
    </citation>
    <scope>NUCLEOTIDE SEQUENCE</scope>
    <source>
        <strain evidence="4">NRRL 53441</strain>
    </source>
</reference>
<keyword evidence="2 3" id="KW-0040">ANK repeat</keyword>
<evidence type="ECO:0000313" key="4">
    <source>
        <dbReference type="EMBL" id="KAF4452118.1"/>
    </source>
</evidence>
<accession>A0A8H4P040</accession>
<proteinExistence type="predicted"/>
<dbReference type="InterPro" id="IPR036770">
    <property type="entry name" value="Ankyrin_rpt-contain_sf"/>
</dbReference>
<dbReference type="EMBL" id="JAADJG010000198">
    <property type="protein sequence ID" value="KAF4452118.1"/>
    <property type="molecule type" value="Genomic_DNA"/>
</dbReference>
<organism evidence="4 5">
    <name type="scientific">Fusarium austroafricanum</name>
    <dbReference type="NCBI Taxonomy" id="2364996"/>
    <lineage>
        <taxon>Eukaryota</taxon>
        <taxon>Fungi</taxon>
        <taxon>Dikarya</taxon>
        <taxon>Ascomycota</taxon>
        <taxon>Pezizomycotina</taxon>
        <taxon>Sordariomycetes</taxon>
        <taxon>Hypocreomycetidae</taxon>
        <taxon>Hypocreales</taxon>
        <taxon>Nectriaceae</taxon>
        <taxon>Fusarium</taxon>
        <taxon>Fusarium concolor species complex</taxon>
    </lineage>
</organism>
<comment type="caution">
    <text evidence="4">The sequence shown here is derived from an EMBL/GenBank/DDBJ whole genome shotgun (WGS) entry which is preliminary data.</text>
</comment>
<dbReference type="PROSITE" id="PS50088">
    <property type="entry name" value="ANK_REPEAT"/>
    <property type="match status" value="1"/>
</dbReference>
<evidence type="ECO:0000313" key="5">
    <source>
        <dbReference type="Proteomes" id="UP000605986"/>
    </source>
</evidence>
<dbReference type="Pfam" id="PF13637">
    <property type="entry name" value="Ank_4"/>
    <property type="match status" value="1"/>
</dbReference>
<dbReference type="AlphaFoldDB" id="A0A8H4P040"/>
<dbReference type="InterPro" id="IPR002110">
    <property type="entry name" value="Ankyrin_rpt"/>
</dbReference>
<dbReference type="SMART" id="SM00248">
    <property type="entry name" value="ANK"/>
    <property type="match status" value="2"/>
</dbReference>
<dbReference type="Gene3D" id="1.25.40.20">
    <property type="entry name" value="Ankyrin repeat-containing domain"/>
    <property type="match status" value="1"/>
</dbReference>